<reference evidence="4 5" key="1">
    <citation type="journal article" date="2020" name="ISME J.">
        <title>Uncovering the hidden diversity of litter-decomposition mechanisms in mushroom-forming fungi.</title>
        <authorList>
            <person name="Floudas D."/>
            <person name="Bentzer J."/>
            <person name="Ahren D."/>
            <person name="Johansson T."/>
            <person name="Persson P."/>
            <person name="Tunlid A."/>
        </authorList>
    </citation>
    <scope>NUCLEOTIDE SEQUENCE [LARGE SCALE GENOMIC DNA]</scope>
    <source>
        <strain evidence="4 5">CBS 291.85</strain>
    </source>
</reference>
<keyword evidence="2" id="KW-1133">Transmembrane helix</keyword>
<sequence>MRLSQCSGSSYFILWLLSLLTSISAQGSLRNITVDDSDVSITYEGPWLVDTNNLAGNGSLHFTQNENATAKFSFTGELYLLTPMYILTCSSSLTYVSFLIARHRLVLPLPDLLIPYARASMGISVMNDGSCFVNFMDTFFQPTKSDDADGAFSPTIPDDPFSKETGQSRVV</sequence>
<comment type="caution">
    <text evidence="4">The sequence shown here is derived from an EMBL/GenBank/DDBJ whole genome shotgun (WGS) entry which is preliminary data.</text>
</comment>
<feature type="chain" id="PRO_5034463070" evidence="3">
    <location>
        <begin position="26"/>
        <end position="171"/>
    </location>
</feature>
<keyword evidence="5" id="KW-1185">Reference proteome</keyword>
<gene>
    <name evidence="4" type="ORF">D9758_016528</name>
</gene>
<dbReference type="EMBL" id="JAACJM010000135">
    <property type="protein sequence ID" value="KAF5343712.1"/>
    <property type="molecule type" value="Genomic_DNA"/>
</dbReference>
<dbReference type="AlphaFoldDB" id="A0A8H5CKZ6"/>
<accession>A0A8H5CKZ6</accession>
<feature type="transmembrane region" description="Helical" evidence="2">
    <location>
        <begin position="78"/>
        <end position="101"/>
    </location>
</feature>
<dbReference type="SUPFAM" id="SSF50630">
    <property type="entry name" value="Acid proteases"/>
    <property type="match status" value="1"/>
</dbReference>
<keyword evidence="3" id="KW-0732">Signal</keyword>
<evidence type="ECO:0000313" key="5">
    <source>
        <dbReference type="Proteomes" id="UP000559256"/>
    </source>
</evidence>
<feature type="region of interest" description="Disordered" evidence="1">
    <location>
        <begin position="151"/>
        <end position="171"/>
    </location>
</feature>
<dbReference type="Proteomes" id="UP000559256">
    <property type="component" value="Unassembled WGS sequence"/>
</dbReference>
<dbReference type="InterPro" id="IPR021109">
    <property type="entry name" value="Peptidase_aspartic_dom_sf"/>
</dbReference>
<protein>
    <submittedName>
        <fullName evidence="4">Uncharacterized protein</fullName>
    </submittedName>
</protein>
<feature type="signal peptide" evidence="3">
    <location>
        <begin position="1"/>
        <end position="25"/>
    </location>
</feature>
<name>A0A8H5CKZ6_9AGAR</name>
<dbReference type="OrthoDB" id="3234968at2759"/>
<evidence type="ECO:0000256" key="3">
    <source>
        <dbReference type="SAM" id="SignalP"/>
    </source>
</evidence>
<evidence type="ECO:0000256" key="2">
    <source>
        <dbReference type="SAM" id="Phobius"/>
    </source>
</evidence>
<evidence type="ECO:0000313" key="4">
    <source>
        <dbReference type="EMBL" id="KAF5343712.1"/>
    </source>
</evidence>
<proteinExistence type="predicted"/>
<keyword evidence="2" id="KW-0472">Membrane</keyword>
<keyword evidence="2" id="KW-0812">Transmembrane</keyword>
<organism evidence="4 5">
    <name type="scientific">Tetrapyrgos nigripes</name>
    <dbReference type="NCBI Taxonomy" id="182062"/>
    <lineage>
        <taxon>Eukaryota</taxon>
        <taxon>Fungi</taxon>
        <taxon>Dikarya</taxon>
        <taxon>Basidiomycota</taxon>
        <taxon>Agaricomycotina</taxon>
        <taxon>Agaricomycetes</taxon>
        <taxon>Agaricomycetidae</taxon>
        <taxon>Agaricales</taxon>
        <taxon>Marasmiineae</taxon>
        <taxon>Marasmiaceae</taxon>
        <taxon>Tetrapyrgos</taxon>
    </lineage>
</organism>
<evidence type="ECO:0000256" key="1">
    <source>
        <dbReference type="SAM" id="MobiDB-lite"/>
    </source>
</evidence>